<comment type="subcellular location">
    <subcellularLocation>
        <location evidence="12">Nucleus</location>
    </subcellularLocation>
    <subcellularLocation>
        <location evidence="12">Chromosome</location>
    </subcellularLocation>
</comment>
<dbReference type="FunFam" id="2.30.29.210:FF:000001">
    <property type="entry name" value="FACT complex subunit spt16"/>
    <property type="match status" value="1"/>
</dbReference>
<keyword evidence="2 12" id="KW-0158">Chromosome</keyword>
<dbReference type="SMART" id="SM01287">
    <property type="entry name" value="Rtt106"/>
    <property type="match status" value="1"/>
</dbReference>
<dbReference type="Gene3D" id="2.30.29.150">
    <property type="match status" value="1"/>
</dbReference>
<proteinExistence type="inferred from homology"/>
<keyword evidence="4 12" id="KW-0235">DNA replication</keyword>
<dbReference type="Gene3D" id="3.30.1010.10">
    <property type="entry name" value="Phosphatidylinositol 3-kinase Catalytic Subunit, Chain A, domain 4"/>
    <property type="match status" value="1"/>
</dbReference>
<dbReference type="GO" id="GO:0016301">
    <property type="term" value="F:kinase activity"/>
    <property type="evidence" value="ECO:0007669"/>
    <property type="project" value="UniProtKB-KW"/>
</dbReference>
<dbReference type="Gene3D" id="1.10.1070.11">
    <property type="entry name" value="Phosphatidylinositol 3-/4-kinase, catalytic domain"/>
    <property type="match status" value="1"/>
</dbReference>
<gene>
    <name evidence="16" type="primary">DRE4_2</name>
    <name evidence="16" type="ORF">Ciccas_006398</name>
</gene>
<evidence type="ECO:0000259" key="15">
    <source>
        <dbReference type="PROSITE" id="PS50290"/>
    </source>
</evidence>
<dbReference type="InterPro" id="IPR029148">
    <property type="entry name" value="FACT-SPT16_Nlobe"/>
</dbReference>
<dbReference type="InterPro" id="IPR048969">
    <property type="entry name" value="FACT_SPT16_C"/>
</dbReference>
<dbReference type="Gene3D" id="3.90.230.10">
    <property type="entry name" value="Creatinase/methionine aminopeptidase superfamily"/>
    <property type="match status" value="1"/>
</dbReference>
<dbReference type="EMBL" id="JBJKFK010000859">
    <property type="protein sequence ID" value="KAL3314973.1"/>
    <property type="molecule type" value="Genomic_DNA"/>
</dbReference>
<evidence type="ECO:0000256" key="3">
    <source>
        <dbReference type="ARBA" id="ARBA00022679"/>
    </source>
</evidence>
<dbReference type="InterPro" id="IPR000403">
    <property type="entry name" value="PI3/4_kinase_cat_dom"/>
</dbReference>
<dbReference type="SUPFAM" id="SSF55920">
    <property type="entry name" value="Creatinase/aminopeptidase"/>
    <property type="match status" value="1"/>
</dbReference>
<dbReference type="GO" id="GO:0006281">
    <property type="term" value="P:DNA repair"/>
    <property type="evidence" value="ECO:0007669"/>
    <property type="project" value="UniProtKB-UniRule"/>
</dbReference>
<accession>A0ABD2Q696</accession>
<keyword evidence="9 12" id="KW-0804">Transcription</keyword>
<dbReference type="Gene3D" id="2.30.29.210">
    <property type="entry name" value="FACT complex subunit Spt16p/Cdc68p"/>
    <property type="match status" value="1"/>
</dbReference>
<keyword evidence="7 12" id="KW-0805">Transcription regulation</keyword>
<feature type="domain" description="PI3K/PI4K catalytic" evidence="15">
    <location>
        <begin position="112"/>
        <end position="435"/>
    </location>
</feature>
<dbReference type="Pfam" id="PF24824">
    <property type="entry name" value="PH_SPT16"/>
    <property type="match status" value="1"/>
</dbReference>
<dbReference type="InterPro" id="IPR013953">
    <property type="entry name" value="FACT_SPT16_M"/>
</dbReference>
<evidence type="ECO:0000256" key="6">
    <source>
        <dbReference type="ARBA" id="ARBA00022777"/>
    </source>
</evidence>
<dbReference type="Pfam" id="PF08644">
    <property type="entry name" value="SPT16"/>
    <property type="match status" value="1"/>
</dbReference>
<feature type="compositionally biased region" description="Basic residues" evidence="14">
    <location>
        <begin position="1414"/>
        <end position="1432"/>
    </location>
</feature>
<evidence type="ECO:0000313" key="17">
    <source>
        <dbReference type="Proteomes" id="UP001626550"/>
    </source>
</evidence>
<dbReference type="Proteomes" id="UP001626550">
    <property type="component" value="Unassembled WGS sequence"/>
</dbReference>
<keyword evidence="8 13" id="KW-0175">Coiled coil</keyword>
<dbReference type="SUPFAM" id="SSF56112">
    <property type="entry name" value="Protein kinase-like (PK-like)"/>
    <property type="match status" value="1"/>
</dbReference>
<keyword evidence="10 12" id="KW-0234">DNA repair</keyword>
<dbReference type="GO" id="GO:0006260">
    <property type="term" value="P:DNA replication"/>
    <property type="evidence" value="ECO:0007669"/>
    <property type="project" value="UniProtKB-KW"/>
</dbReference>
<keyword evidence="5 12" id="KW-0227">DNA damage</keyword>
<evidence type="ECO:0000313" key="16">
    <source>
        <dbReference type="EMBL" id="KAL3314973.1"/>
    </source>
</evidence>
<dbReference type="InterPro" id="IPR013719">
    <property type="entry name" value="RTT106/SPT16-like_middle_dom"/>
</dbReference>
<dbReference type="InterPro" id="IPR026683">
    <property type="entry name" value="TOR_cat"/>
</dbReference>
<dbReference type="PROSITE" id="PS50290">
    <property type="entry name" value="PI3_4_KINASE_3"/>
    <property type="match status" value="1"/>
</dbReference>
<feature type="coiled-coil region" evidence="13">
    <location>
        <begin position="1012"/>
        <end position="1043"/>
    </location>
</feature>
<dbReference type="Pfam" id="PF00454">
    <property type="entry name" value="PI3_PI4_kinase"/>
    <property type="match status" value="1"/>
</dbReference>
<comment type="caution">
    <text evidence="16">The sequence shown here is derived from an EMBL/GenBank/DDBJ whole genome shotgun (WGS) entry which is preliminary data.</text>
</comment>
<dbReference type="FunFam" id="2.30.29.150:FF:000003">
    <property type="entry name" value="FACT complex subunit SPT16"/>
    <property type="match status" value="1"/>
</dbReference>
<evidence type="ECO:0000256" key="1">
    <source>
        <dbReference type="ARBA" id="ARBA00010779"/>
    </source>
</evidence>
<keyword evidence="6" id="KW-0418">Kinase</keyword>
<dbReference type="FunFam" id="3.90.230.10:FF:000005">
    <property type="entry name" value="FACT complex subunit spt16"/>
    <property type="match status" value="1"/>
</dbReference>
<dbReference type="InterPro" id="IPR018936">
    <property type="entry name" value="PI3/4_kinase_CS"/>
</dbReference>
<reference evidence="16 17" key="1">
    <citation type="submission" date="2024-11" db="EMBL/GenBank/DDBJ databases">
        <title>Adaptive evolution of stress response genes in parasites aligns with host niche diversity.</title>
        <authorList>
            <person name="Hahn C."/>
            <person name="Resl P."/>
        </authorList>
    </citation>
    <scope>NUCLEOTIDE SEQUENCE [LARGE SCALE GENOMIC DNA]</scope>
    <source>
        <strain evidence="16">EGGRZ-B1_66</strain>
        <tissue evidence="16">Body</tissue>
    </source>
</reference>
<evidence type="ECO:0000256" key="13">
    <source>
        <dbReference type="SAM" id="Coils"/>
    </source>
</evidence>
<keyword evidence="3" id="KW-0808">Transferase</keyword>
<dbReference type="FunFam" id="2.30.29.30:FF:000017">
    <property type="entry name" value="FACT complex subunit SPT16"/>
    <property type="match status" value="1"/>
</dbReference>
<sequence length="1432" mass="163641">INTLELLVTSPRVTQQGSDWLLCVPGSYEPNRPLIKIAGFKNCLNFMASKQHPRKLAASKLRAYLLREIQDDRFSVEIKDGDFMAYNLTITKPAREVLLNRSLVGPFEDKVTLRDFLLERLNGATAQMTADQLTKGKKGSDGHNYSFLLKGHEDTRLDERVMQFFGLVNTLLVNDHETLRMNLTIQRMSVVPLSTNTGLIGWVPNSDTLHSLVRDYREKSNIVMNFEHREMQRIAPDFEKLNVIQKTEVFEAALKQSSGRDLAHILWIRSPTAEVWFERRTNFIRSLATMSMVGYILGLGDRHPSNLMLCRETGKVVHIDFGDCFDVATMREKYPEKVPFRLTRMFVQAMEVTGIDGVYRHTCENVMSLLRNNRESLLAVLEAFIHDPLLQWVLLENRKDFNHMENRPVPAQPSKDENNEQLKESDALVAINGKPDSIYSKTSSLLIWLFGLDLHDCVVLFTKSGVLIYTGKRKCEYLKPISEITCENVTIKLVIKDTGEEGLSMKPMDQIITRIHNSGKGNKLGYFPKDQGTSDFSKKVLEKLKAASFDFVDVSQSFSTIFAEKDPAELELLKKASSITCSLYTGYLKSQIVEIIDSDRKYKHSKLADGVAEALKSTKYNQGADEQDLEVCYDPIIQSGDKIALKFSNASNNDSLHFGTIVSAVGVRYKNYCGNLIRTLMVNPTEEQDAAYEYLHELIDWAITKMKPGVKLADFYQMIVSKVEHDKPKYASKLIKSFGFVTGIEFRDAQMLISPKSVDTVFTKNCVVNLNIGFQSLENPRAKEKSDRVFSLWLGDTIHIKPDDTVDVWTLEAKRRIKSIRLVVTEEQSDEESEKQVKAKTQPEQILGRGHRRAIIDHKTRNENNTEDKRADHRKELFNSMQEGVKSRLMGLKPDSEVTEKHRSKIAYKGVNQMPKDDDIRRLLVFVDKRYETVILPVIGQPVPFHISTIKNVSLSIEGAYHYLRINFHYPKAMIGKDQPSQNLQATYIKELTLKARNERRPGETILPSNNLSNAQRLINEVLKKYKTREAEEREKADLVEQDDLIVSQTKGAFRLKDLYVRPNISSRRITGTLEAHTNGFRFISQNGDQIDILYNNIRHAFYQPCDGEMIILLHFHLKNAIMYARKKQQDIQFYAEVGELTTDLGKAHSRMHDRDDLEAEQHEREMREEIKRAFRTFAEKAENLARKYHLEFESPFRELGFMGCPHRSTVKLMPTSSCLISLTEFPPVVITLADVEFAMFERVSLSIRTFDMIFVFKDYSRKVLTVGSIPSQAQDLIKEWLLSCDIYYAEGTKTLNWAKLMKTITDDPEDFLEQGGWAFISPEDDIEEAGDQEDSIEADASYNPTSEESEAEGSDSEYSGSGSGSESEDWDAEDDSEEGSLDSDESEGLDWDELERRADAEDKKKDIEEGPHSKRKRPASPPHKHSKKSRK</sequence>
<dbReference type="InterPro" id="IPR036940">
    <property type="entry name" value="PI3/4_kinase_cat_sf"/>
</dbReference>
<dbReference type="InterPro" id="IPR056595">
    <property type="entry name" value="Fact-SPT16_PH"/>
</dbReference>
<evidence type="ECO:0000256" key="7">
    <source>
        <dbReference type="ARBA" id="ARBA00023015"/>
    </source>
</evidence>
<dbReference type="Pfam" id="PF14826">
    <property type="entry name" value="FACT-Spt16_Nlob"/>
    <property type="match status" value="1"/>
</dbReference>
<protein>
    <recommendedName>
        <fullName evidence="12">FACT complex subunit</fullName>
    </recommendedName>
</protein>
<dbReference type="InterPro" id="IPR036005">
    <property type="entry name" value="Creatinase/aminopeptidase-like"/>
</dbReference>
<evidence type="ECO:0000256" key="11">
    <source>
        <dbReference type="ARBA" id="ARBA00023242"/>
    </source>
</evidence>
<evidence type="ECO:0000256" key="4">
    <source>
        <dbReference type="ARBA" id="ARBA00022705"/>
    </source>
</evidence>
<organism evidence="16 17">
    <name type="scientific">Cichlidogyrus casuarinus</name>
    <dbReference type="NCBI Taxonomy" id="1844966"/>
    <lineage>
        <taxon>Eukaryota</taxon>
        <taxon>Metazoa</taxon>
        <taxon>Spiralia</taxon>
        <taxon>Lophotrochozoa</taxon>
        <taxon>Platyhelminthes</taxon>
        <taxon>Monogenea</taxon>
        <taxon>Monopisthocotylea</taxon>
        <taxon>Dactylogyridea</taxon>
        <taxon>Ancyrocephalidae</taxon>
        <taxon>Cichlidogyrus</taxon>
    </lineage>
</organism>
<dbReference type="InterPro" id="IPR000994">
    <property type="entry name" value="Pept_M24"/>
</dbReference>
<dbReference type="PANTHER" id="PTHR13980">
    <property type="entry name" value="CDC68 RELATED"/>
    <property type="match status" value="1"/>
</dbReference>
<dbReference type="Gene3D" id="2.30.29.30">
    <property type="entry name" value="Pleckstrin-homology domain (PH domain)/Phosphotyrosine-binding domain (PTB)"/>
    <property type="match status" value="1"/>
</dbReference>
<dbReference type="InterPro" id="IPR011009">
    <property type="entry name" value="Kinase-like_dom_sf"/>
</dbReference>
<feature type="region of interest" description="Disordered" evidence="14">
    <location>
        <begin position="1341"/>
        <end position="1432"/>
    </location>
</feature>
<dbReference type="FunFam" id="1.10.1070.11:FF:000029">
    <property type="entry name" value="Serine/threonine-protein kinase TOR"/>
    <property type="match status" value="1"/>
</dbReference>
<comment type="similarity">
    <text evidence="1 12">Belongs to the peptidase M24 family. SPT16 subfamily.</text>
</comment>
<dbReference type="SMART" id="SM01286">
    <property type="entry name" value="SPT16"/>
    <property type="match status" value="1"/>
</dbReference>
<dbReference type="SMART" id="SM00146">
    <property type="entry name" value="PI3Kc"/>
    <property type="match status" value="1"/>
</dbReference>
<evidence type="ECO:0000256" key="8">
    <source>
        <dbReference type="ARBA" id="ARBA00023054"/>
    </source>
</evidence>
<dbReference type="Pfam" id="PF08512">
    <property type="entry name" value="Rttp106-like_middle"/>
    <property type="match status" value="1"/>
</dbReference>
<dbReference type="PROSITE" id="PS00916">
    <property type="entry name" value="PI3_4_KINASE_2"/>
    <property type="match status" value="1"/>
</dbReference>
<comment type="function">
    <text evidence="12">Component of the FACT complex, a general chromatin factor that acts to reorganize nucleosomes. The FACT complex is involved in multiple processes that require DNA as a template such as mRNA elongation, DNA replication and DNA repair. During transcription elongation the FACT complex acts as a histone chaperone that both destabilizes and restores nucleosomal structure. It facilitates the passage of RNA polymerase II and transcription by promoting the dissociation of one histone H2A-H2B dimer from the nucleosome, then subsequently promotes the reestablishment of the nucleosome following the passage of RNA polymerase II.</text>
</comment>
<feature type="non-terminal residue" evidence="16">
    <location>
        <position position="1"/>
    </location>
</feature>
<dbReference type="PANTHER" id="PTHR13980:SF15">
    <property type="entry name" value="FACT COMPLEX SUBUNIT SPT16"/>
    <property type="match status" value="1"/>
</dbReference>
<evidence type="ECO:0000256" key="10">
    <source>
        <dbReference type="ARBA" id="ARBA00023204"/>
    </source>
</evidence>
<dbReference type="GO" id="GO:0032786">
    <property type="term" value="P:positive regulation of DNA-templated transcription, elongation"/>
    <property type="evidence" value="ECO:0007669"/>
    <property type="project" value="UniProtKB-ARBA"/>
</dbReference>
<dbReference type="GO" id="GO:0035101">
    <property type="term" value="C:FACT complex"/>
    <property type="evidence" value="ECO:0007669"/>
    <property type="project" value="UniProtKB-UniRule"/>
</dbReference>
<feature type="compositionally biased region" description="Acidic residues" evidence="14">
    <location>
        <begin position="1367"/>
        <end position="1394"/>
    </location>
</feature>
<name>A0ABD2Q696_9PLAT</name>
<evidence type="ECO:0000256" key="14">
    <source>
        <dbReference type="SAM" id="MobiDB-lite"/>
    </source>
</evidence>
<dbReference type="Pfam" id="PF00557">
    <property type="entry name" value="Peptidase_M24"/>
    <property type="match status" value="1"/>
</dbReference>
<dbReference type="CDD" id="cd05169">
    <property type="entry name" value="PIKKc_TOR"/>
    <property type="match status" value="1"/>
</dbReference>
<keyword evidence="17" id="KW-1185">Reference proteome</keyword>
<feature type="compositionally biased region" description="Basic and acidic residues" evidence="14">
    <location>
        <begin position="1395"/>
        <end position="1413"/>
    </location>
</feature>
<dbReference type="InterPro" id="IPR040258">
    <property type="entry name" value="Spt16"/>
</dbReference>
<dbReference type="Pfam" id="PF21091">
    <property type="entry name" value="SPT16_C"/>
    <property type="match status" value="1"/>
</dbReference>
<evidence type="ECO:0000256" key="12">
    <source>
        <dbReference type="RuleBase" id="RU367052"/>
    </source>
</evidence>
<evidence type="ECO:0000256" key="2">
    <source>
        <dbReference type="ARBA" id="ARBA00022454"/>
    </source>
</evidence>
<evidence type="ECO:0000256" key="5">
    <source>
        <dbReference type="ARBA" id="ARBA00022763"/>
    </source>
</evidence>
<dbReference type="InterPro" id="IPR011993">
    <property type="entry name" value="PH-like_dom_sf"/>
</dbReference>
<dbReference type="SMART" id="SM01285">
    <property type="entry name" value="FACT-Spt16_Nlob"/>
    <property type="match status" value="1"/>
</dbReference>
<comment type="subunit">
    <text evidence="12">Component of the FACT complex.</text>
</comment>
<keyword evidence="11 12" id="KW-0539">Nucleus</keyword>
<evidence type="ECO:0000256" key="9">
    <source>
        <dbReference type="ARBA" id="ARBA00023163"/>
    </source>
</evidence>